<keyword evidence="2" id="KW-1185">Reference proteome</keyword>
<name>A0A8T2QGI7_CERRI</name>
<gene>
    <name evidence="1" type="ORF">KP509_35G067400</name>
</gene>
<dbReference type="OrthoDB" id="10460342at2759"/>
<evidence type="ECO:0000313" key="1">
    <source>
        <dbReference type="EMBL" id="KAH7283242.1"/>
    </source>
</evidence>
<reference evidence="1" key="1">
    <citation type="submission" date="2021-08" db="EMBL/GenBank/DDBJ databases">
        <title>WGS assembly of Ceratopteris richardii.</title>
        <authorList>
            <person name="Marchant D.B."/>
            <person name="Chen G."/>
            <person name="Jenkins J."/>
            <person name="Shu S."/>
            <person name="Leebens-Mack J."/>
            <person name="Grimwood J."/>
            <person name="Schmutz J."/>
            <person name="Soltis P."/>
            <person name="Soltis D."/>
            <person name="Chen Z.-H."/>
        </authorList>
    </citation>
    <scope>NUCLEOTIDE SEQUENCE</scope>
    <source>
        <strain evidence="1">Whitten #5841</strain>
        <tissue evidence="1">Leaf</tissue>
    </source>
</reference>
<evidence type="ECO:0008006" key="3">
    <source>
        <dbReference type="Google" id="ProtNLM"/>
    </source>
</evidence>
<dbReference type="AlphaFoldDB" id="A0A8T2QGI7"/>
<dbReference type="EMBL" id="CM035440">
    <property type="protein sequence ID" value="KAH7283242.1"/>
    <property type="molecule type" value="Genomic_DNA"/>
</dbReference>
<dbReference type="Gene3D" id="2.20.25.10">
    <property type="match status" value="2"/>
</dbReference>
<accession>A0A8T2QGI7</accession>
<proteinExistence type="predicted"/>
<protein>
    <recommendedName>
        <fullName evidence="3">DNA-directed RNA polymerase subunit</fullName>
    </recommendedName>
</protein>
<dbReference type="SUPFAM" id="SSF57783">
    <property type="entry name" value="Zinc beta-ribbon"/>
    <property type="match status" value="1"/>
</dbReference>
<organism evidence="1 2">
    <name type="scientific">Ceratopteris richardii</name>
    <name type="common">Triangle waterfern</name>
    <dbReference type="NCBI Taxonomy" id="49495"/>
    <lineage>
        <taxon>Eukaryota</taxon>
        <taxon>Viridiplantae</taxon>
        <taxon>Streptophyta</taxon>
        <taxon>Embryophyta</taxon>
        <taxon>Tracheophyta</taxon>
        <taxon>Polypodiopsida</taxon>
        <taxon>Polypodiidae</taxon>
        <taxon>Polypodiales</taxon>
        <taxon>Pteridineae</taxon>
        <taxon>Pteridaceae</taxon>
        <taxon>Parkerioideae</taxon>
        <taxon>Ceratopteris</taxon>
    </lineage>
</organism>
<sequence>MALKFCGLCDGLLYPSEGTIPNTLVYKCKNECNNEELAEDMCVYKLDFDKYPTYMPSSEDNGTNPMVARTKAVICPLCNHDEAFYFQAPNIGRCVVLKFVCCNTNCTNCWTE</sequence>
<dbReference type="Proteomes" id="UP000825935">
    <property type="component" value="Chromosome 35"/>
</dbReference>
<comment type="caution">
    <text evidence="1">The sequence shown here is derived from an EMBL/GenBank/DDBJ whole genome shotgun (WGS) entry which is preliminary data.</text>
</comment>
<evidence type="ECO:0000313" key="2">
    <source>
        <dbReference type="Proteomes" id="UP000825935"/>
    </source>
</evidence>